<evidence type="ECO:0000256" key="11">
    <source>
        <dbReference type="ARBA" id="ARBA00023136"/>
    </source>
</evidence>
<dbReference type="RefSeq" id="XP_013260366.1">
    <property type="nucleotide sequence ID" value="XM_013404912.1"/>
</dbReference>
<dbReference type="Proteomes" id="UP000027920">
    <property type="component" value="Unassembled WGS sequence"/>
</dbReference>
<comment type="subcellular location">
    <subcellularLocation>
        <location evidence="2">Cytoplasm</location>
    </subcellularLocation>
    <subcellularLocation>
        <location evidence="1">Membrane</location>
        <topology evidence="1">Peripheral membrane protein</topology>
    </subcellularLocation>
</comment>
<evidence type="ECO:0000256" key="12">
    <source>
        <dbReference type="SAM" id="MobiDB-lite"/>
    </source>
</evidence>
<keyword evidence="10" id="KW-0446">Lipid-binding</keyword>
<dbReference type="GO" id="GO:0030479">
    <property type="term" value="C:actin cortical patch"/>
    <property type="evidence" value="ECO:0007669"/>
    <property type="project" value="EnsemblFungi"/>
</dbReference>
<feature type="region of interest" description="Disordered" evidence="12">
    <location>
        <begin position="239"/>
        <end position="263"/>
    </location>
</feature>
<dbReference type="SUPFAM" id="SSF48464">
    <property type="entry name" value="ENTH/VHS domain"/>
    <property type="match status" value="1"/>
</dbReference>
<dbReference type="GO" id="GO:0005886">
    <property type="term" value="C:plasma membrane"/>
    <property type="evidence" value="ECO:0007669"/>
    <property type="project" value="TreeGrafter"/>
</dbReference>
<dbReference type="PANTHER" id="PTHR12276">
    <property type="entry name" value="EPSIN/ENT-RELATED"/>
    <property type="match status" value="1"/>
</dbReference>
<evidence type="ECO:0000259" key="13">
    <source>
        <dbReference type="PROSITE" id="PS50942"/>
    </source>
</evidence>
<dbReference type="PROSITE" id="PS50330">
    <property type="entry name" value="UIM"/>
    <property type="match status" value="2"/>
</dbReference>
<dbReference type="GO" id="GO:0007015">
    <property type="term" value="P:actin filament organization"/>
    <property type="evidence" value="ECO:0007669"/>
    <property type="project" value="TreeGrafter"/>
</dbReference>
<evidence type="ECO:0000313" key="14">
    <source>
        <dbReference type="EMBL" id="KEF57776.1"/>
    </source>
</evidence>
<dbReference type="PROSITE" id="PS50942">
    <property type="entry name" value="ENTH"/>
    <property type="match status" value="1"/>
</dbReference>
<dbReference type="SMART" id="SM00273">
    <property type="entry name" value="ENTH"/>
    <property type="match status" value="1"/>
</dbReference>
<dbReference type="EMBL" id="AMGV01000004">
    <property type="protein sequence ID" value="KEF57776.1"/>
    <property type="molecule type" value="Genomic_DNA"/>
</dbReference>
<evidence type="ECO:0000256" key="6">
    <source>
        <dbReference type="ARBA" id="ARBA00022553"/>
    </source>
</evidence>
<keyword evidence="9" id="KW-0832">Ubl conjugation</keyword>
<feature type="region of interest" description="Disordered" evidence="12">
    <location>
        <begin position="336"/>
        <end position="467"/>
    </location>
</feature>
<dbReference type="PANTHER" id="PTHR12276:SF110">
    <property type="entry name" value="EPSIN-1-RELATED"/>
    <property type="match status" value="1"/>
</dbReference>
<feature type="region of interest" description="Disordered" evidence="12">
    <location>
        <begin position="293"/>
        <end position="320"/>
    </location>
</feature>
<reference evidence="14 15" key="1">
    <citation type="submission" date="2013-03" db="EMBL/GenBank/DDBJ databases">
        <title>The Genome Sequence of Exophiala aquamarina CBS 119918.</title>
        <authorList>
            <consortium name="The Broad Institute Genomics Platform"/>
            <person name="Cuomo C."/>
            <person name="de Hoog S."/>
            <person name="Gorbushina A."/>
            <person name="Walker B."/>
            <person name="Young S.K."/>
            <person name="Zeng Q."/>
            <person name="Gargeya S."/>
            <person name="Fitzgerald M."/>
            <person name="Haas B."/>
            <person name="Abouelleil A."/>
            <person name="Allen A.W."/>
            <person name="Alvarado L."/>
            <person name="Arachchi H.M."/>
            <person name="Berlin A.M."/>
            <person name="Chapman S.B."/>
            <person name="Gainer-Dewar J."/>
            <person name="Goldberg J."/>
            <person name="Griggs A."/>
            <person name="Gujja S."/>
            <person name="Hansen M."/>
            <person name="Howarth C."/>
            <person name="Imamovic A."/>
            <person name="Ireland A."/>
            <person name="Larimer J."/>
            <person name="McCowan C."/>
            <person name="Murphy C."/>
            <person name="Pearson M."/>
            <person name="Poon T.W."/>
            <person name="Priest M."/>
            <person name="Roberts A."/>
            <person name="Saif S."/>
            <person name="Shea T."/>
            <person name="Sisk P."/>
            <person name="Sykes S."/>
            <person name="Wortman J."/>
            <person name="Nusbaum C."/>
            <person name="Birren B."/>
        </authorList>
    </citation>
    <scope>NUCLEOTIDE SEQUENCE [LARGE SCALE GENOMIC DNA]</scope>
    <source>
        <strain evidence="14 15">CBS 119918</strain>
    </source>
</reference>
<dbReference type="Gene3D" id="1.25.40.90">
    <property type="match status" value="1"/>
</dbReference>
<keyword evidence="4" id="KW-0963">Cytoplasm</keyword>
<dbReference type="CDD" id="cd16991">
    <property type="entry name" value="ENTH_Ent1_Ent2"/>
    <property type="match status" value="1"/>
</dbReference>
<dbReference type="InterPro" id="IPR003903">
    <property type="entry name" value="UIM_dom"/>
</dbReference>
<dbReference type="InterPro" id="IPR013809">
    <property type="entry name" value="ENTH"/>
</dbReference>
<feature type="region of interest" description="Disordered" evidence="12">
    <location>
        <begin position="532"/>
        <end position="574"/>
    </location>
</feature>
<protein>
    <recommendedName>
        <fullName evidence="13">ENTH domain-containing protein</fullName>
    </recommendedName>
</protein>
<evidence type="ECO:0000256" key="9">
    <source>
        <dbReference type="ARBA" id="ARBA00022843"/>
    </source>
</evidence>
<dbReference type="Pfam" id="PF08226">
    <property type="entry name" value="DUF1720"/>
    <property type="match status" value="1"/>
</dbReference>
<feature type="compositionally biased region" description="Basic and acidic residues" evidence="12">
    <location>
        <begin position="185"/>
        <end position="208"/>
    </location>
</feature>
<dbReference type="GeneID" id="25280619"/>
<evidence type="ECO:0000313" key="15">
    <source>
        <dbReference type="Proteomes" id="UP000027920"/>
    </source>
</evidence>
<evidence type="ECO:0000256" key="2">
    <source>
        <dbReference type="ARBA" id="ARBA00004496"/>
    </source>
</evidence>
<dbReference type="SMART" id="SM00726">
    <property type="entry name" value="UIM"/>
    <property type="match status" value="2"/>
</dbReference>
<keyword evidence="6" id="KW-0597">Phosphoprotein</keyword>
<evidence type="ECO:0000256" key="5">
    <source>
        <dbReference type="ARBA" id="ARBA00022499"/>
    </source>
</evidence>
<dbReference type="GO" id="GO:0030125">
    <property type="term" value="C:clathrin vesicle coat"/>
    <property type="evidence" value="ECO:0007669"/>
    <property type="project" value="TreeGrafter"/>
</dbReference>
<feature type="compositionally biased region" description="Polar residues" evidence="12">
    <location>
        <begin position="398"/>
        <end position="456"/>
    </location>
</feature>
<proteinExistence type="inferred from homology"/>
<dbReference type="InterPro" id="IPR008942">
    <property type="entry name" value="ENTH_VHS"/>
</dbReference>
<keyword evidence="8" id="KW-0677">Repeat</keyword>
<evidence type="ECO:0000256" key="8">
    <source>
        <dbReference type="ARBA" id="ARBA00022737"/>
    </source>
</evidence>
<feature type="compositionally biased region" description="Polar residues" evidence="12">
    <location>
        <begin position="532"/>
        <end position="541"/>
    </location>
</feature>
<feature type="compositionally biased region" description="Polar residues" evidence="12">
    <location>
        <begin position="376"/>
        <end position="389"/>
    </location>
</feature>
<dbReference type="STRING" id="1182545.A0A072PD81"/>
<dbReference type="OrthoDB" id="4033880at2759"/>
<evidence type="ECO:0000256" key="7">
    <source>
        <dbReference type="ARBA" id="ARBA00022583"/>
    </source>
</evidence>
<feature type="compositionally biased region" description="Low complexity" evidence="12">
    <location>
        <begin position="354"/>
        <end position="375"/>
    </location>
</feature>
<dbReference type="InterPro" id="IPR013182">
    <property type="entry name" value="DUF1720"/>
</dbReference>
<organism evidence="14 15">
    <name type="scientific">Exophiala aquamarina CBS 119918</name>
    <dbReference type="NCBI Taxonomy" id="1182545"/>
    <lineage>
        <taxon>Eukaryota</taxon>
        <taxon>Fungi</taxon>
        <taxon>Dikarya</taxon>
        <taxon>Ascomycota</taxon>
        <taxon>Pezizomycotina</taxon>
        <taxon>Eurotiomycetes</taxon>
        <taxon>Chaetothyriomycetidae</taxon>
        <taxon>Chaetothyriales</taxon>
        <taxon>Herpotrichiellaceae</taxon>
        <taxon>Exophiala</taxon>
    </lineage>
</organism>
<comment type="similarity">
    <text evidence="3">Belongs to the epsin family.</text>
</comment>
<evidence type="ECO:0000256" key="1">
    <source>
        <dbReference type="ARBA" id="ARBA00004170"/>
    </source>
</evidence>
<evidence type="ECO:0000256" key="4">
    <source>
        <dbReference type="ARBA" id="ARBA00022490"/>
    </source>
</evidence>
<dbReference type="FunFam" id="1.25.40.90:FF:000010">
    <property type="entry name" value="EH domain binding protein"/>
    <property type="match status" value="1"/>
</dbReference>
<feature type="compositionally biased region" description="Polar residues" evidence="12">
    <location>
        <begin position="293"/>
        <end position="302"/>
    </location>
</feature>
<dbReference type="GO" id="GO:0030276">
    <property type="term" value="F:clathrin binding"/>
    <property type="evidence" value="ECO:0007669"/>
    <property type="project" value="TreeGrafter"/>
</dbReference>
<dbReference type="VEuPathDB" id="FungiDB:A1O9_05696"/>
<dbReference type="HOGENOM" id="CLU_012678_0_0_1"/>
<keyword evidence="5" id="KW-1017">Isopeptide bond</keyword>
<feature type="domain" description="ENTH" evidence="13">
    <location>
        <begin position="10"/>
        <end position="143"/>
    </location>
</feature>
<evidence type="ECO:0000256" key="3">
    <source>
        <dbReference type="ARBA" id="ARBA00010130"/>
    </source>
</evidence>
<accession>A0A072PD81</accession>
<sequence length="574" mass="64050">MSKVVRSVKNVTKGYSAVQVKVRNATSNDPWGPTGTDMAEIAALTFNNPSDFYEIMDMLDKRLNDKGKNWRHVLKSLKVLDYCLHEGSELVVTWARKNIYIIKTLREFQYIDEDGRDVGQNVRTSAKELTSLILDEERLRSERSDRKLWKTRVTGIDEHAPQAFSGPPPSHVPRRDRVQDEEDEQLRRALAESQREADEQARKQRNEQADPEEDPEMQRAKMLSLEEDNLRRQKIEEENAASLFDDTPAPTQPQPTGYNQGYQQQPAVDWFGNLLQQQQPQTTGFLNNQYAQPQQTGYQNGFPNGFQGAPQPTGFDQFGQPNFLQQQNTLQPQQTAFQNNNPYGLQPNGSFFGAQPAQQQQQQQPQLQLQQQPLPTGSNNPWAAQSPQPADQLKPLPTGSNNPFAQKTQQPSPSPFARTQTQPSLGTLYESQPTAQFGQPSQPNPILNYQAPQPTFQQQQQQQKPLNPHHEKLNALLSTGEGIDTFGNVGDLRIPAQHTAPGNFVNSSGQGLERLRAAQTGTNPFFSQQATGFSQQNPNQTGPAAGFGGGYGQQPNNAFGARPVGQQSGSLIDL</sequence>
<feature type="compositionally biased region" description="Polar residues" evidence="12">
    <location>
        <begin position="565"/>
        <end position="574"/>
    </location>
</feature>
<dbReference type="GO" id="GO:0005768">
    <property type="term" value="C:endosome"/>
    <property type="evidence" value="ECO:0007669"/>
    <property type="project" value="TreeGrafter"/>
</dbReference>
<evidence type="ECO:0000256" key="10">
    <source>
        <dbReference type="ARBA" id="ARBA00023121"/>
    </source>
</evidence>
<gene>
    <name evidence="14" type="ORF">A1O9_05696</name>
</gene>
<keyword evidence="7" id="KW-0254">Endocytosis</keyword>
<dbReference type="GO" id="GO:0005546">
    <property type="term" value="F:phosphatidylinositol-4,5-bisphosphate binding"/>
    <property type="evidence" value="ECO:0007669"/>
    <property type="project" value="EnsemblFungi"/>
</dbReference>
<dbReference type="AlphaFoldDB" id="A0A072PD81"/>
<feature type="compositionally biased region" description="Polar residues" evidence="12">
    <location>
        <begin position="339"/>
        <end position="349"/>
    </location>
</feature>
<dbReference type="GO" id="GO:0000147">
    <property type="term" value="P:actin cortical patch assembly"/>
    <property type="evidence" value="ECO:0007669"/>
    <property type="project" value="UniProtKB-ARBA"/>
</dbReference>
<dbReference type="GO" id="GO:0070530">
    <property type="term" value="F:K63-linked polyubiquitin modification-dependent protein binding"/>
    <property type="evidence" value="ECO:0007669"/>
    <property type="project" value="UniProtKB-ARBA"/>
</dbReference>
<comment type="caution">
    <text evidence="14">The sequence shown here is derived from an EMBL/GenBank/DDBJ whole genome shotgun (WGS) entry which is preliminary data.</text>
</comment>
<dbReference type="GO" id="GO:0006897">
    <property type="term" value="P:endocytosis"/>
    <property type="evidence" value="ECO:0007669"/>
    <property type="project" value="UniProtKB-KW"/>
</dbReference>
<dbReference type="Pfam" id="PF01417">
    <property type="entry name" value="ENTH"/>
    <property type="match status" value="1"/>
</dbReference>
<keyword evidence="15" id="KW-1185">Reference proteome</keyword>
<feature type="region of interest" description="Disordered" evidence="12">
    <location>
        <begin position="157"/>
        <end position="218"/>
    </location>
</feature>
<name>A0A072PD81_9EURO</name>
<keyword evidence="11" id="KW-0472">Membrane</keyword>